<evidence type="ECO:0000313" key="2">
    <source>
        <dbReference type="Proteomes" id="UP000824120"/>
    </source>
</evidence>
<dbReference type="AlphaFoldDB" id="A0A9J5Z3C5"/>
<evidence type="ECO:0000313" key="1">
    <source>
        <dbReference type="EMBL" id="KAG5605940.1"/>
    </source>
</evidence>
<dbReference type="OrthoDB" id="1937542at2759"/>
<dbReference type="EMBL" id="JACXVP010000005">
    <property type="protein sequence ID" value="KAG5605940.1"/>
    <property type="molecule type" value="Genomic_DNA"/>
</dbReference>
<dbReference type="Proteomes" id="UP000824120">
    <property type="component" value="Chromosome 5"/>
</dbReference>
<name>A0A9J5Z3C5_SOLCO</name>
<proteinExistence type="predicted"/>
<keyword evidence="2" id="KW-1185">Reference proteome</keyword>
<reference evidence="1 2" key="1">
    <citation type="submission" date="2020-09" db="EMBL/GenBank/DDBJ databases">
        <title>De no assembly of potato wild relative species, Solanum commersonii.</title>
        <authorList>
            <person name="Cho K."/>
        </authorList>
    </citation>
    <scope>NUCLEOTIDE SEQUENCE [LARGE SCALE GENOMIC DNA]</scope>
    <source>
        <strain evidence="1">LZ3.2</strain>
        <tissue evidence="1">Leaf</tissue>
    </source>
</reference>
<gene>
    <name evidence="1" type="ORF">H5410_027432</name>
</gene>
<protein>
    <submittedName>
        <fullName evidence="1">Uncharacterized protein</fullName>
    </submittedName>
</protein>
<organism evidence="1 2">
    <name type="scientific">Solanum commersonii</name>
    <name type="common">Commerson's wild potato</name>
    <name type="synonym">Commerson's nightshade</name>
    <dbReference type="NCBI Taxonomy" id="4109"/>
    <lineage>
        <taxon>Eukaryota</taxon>
        <taxon>Viridiplantae</taxon>
        <taxon>Streptophyta</taxon>
        <taxon>Embryophyta</taxon>
        <taxon>Tracheophyta</taxon>
        <taxon>Spermatophyta</taxon>
        <taxon>Magnoliopsida</taxon>
        <taxon>eudicotyledons</taxon>
        <taxon>Gunneridae</taxon>
        <taxon>Pentapetalae</taxon>
        <taxon>asterids</taxon>
        <taxon>lamiids</taxon>
        <taxon>Solanales</taxon>
        <taxon>Solanaceae</taxon>
        <taxon>Solanoideae</taxon>
        <taxon>Solaneae</taxon>
        <taxon>Solanum</taxon>
    </lineage>
</organism>
<comment type="caution">
    <text evidence="1">The sequence shown here is derived from an EMBL/GenBank/DDBJ whole genome shotgun (WGS) entry which is preliminary data.</text>
</comment>
<sequence length="382" mass="43641">MLFKDQQSTERTVPKMNEKLLGFTEVSGHVGSSYDPAISKLPANTSRVGTHAPEIQLKSPFKRNRLVHKGGKLGPDLLAQSILKEQTKESGPSFLIDPFTVELEANNISSTAVVQNCPEELETGQTPRMNTTEKIHEEREGREMCTPQRLEENNSSLISIEEAVPLNQKNLEEEDDPEFDMPIWIHQNILKFAKDFGVDIKGCKEEAKMLFMKIDSMRQINNDKGKEIAKLTSAVKGAKELKSLECGSIFRSNGTRSKGDTPSQASKRSIIKNLIHSWKADIYCFQETKIEGEIGSFVKDLWANRWVKYCQLEASGTRGERWKIIPTCIWWSVWKERNLRCFQNKSNNIQKMKMNCLVLFHFWCKQEYMEDLESVMNALGTL</sequence>
<accession>A0A9J5Z3C5</accession>